<reference evidence="3" key="1">
    <citation type="submission" date="2023-03" db="EMBL/GenBank/DDBJ databases">
        <title>Massive genome expansion in bonnet fungi (Mycena s.s.) driven by repeated elements and novel gene families across ecological guilds.</title>
        <authorList>
            <consortium name="Lawrence Berkeley National Laboratory"/>
            <person name="Harder C.B."/>
            <person name="Miyauchi S."/>
            <person name="Viragh M."/>
            <person name="Kuo A."/>
            <person name="Thoen E."/>
            <person name="Andreopoulos B."/>
            <person name="Lu D."/>
            <person name="Skrede I."/>
            <person name="Drula E."/>
            <person name="Henrissat B."/>
            <person name="Morin E."/>
            <person name="Kohler A."/>
            <person name="Barry K."/>
            <person name="LaButti K."/>
            <person name="Morin E."/>
            <person name="Salamov A."/>
            <person name="Lipzen A."/>
            <person name="Mereny Z."/>
            <person name="Hegedus B."/>
            <person name="Baldrian P."/>
            <person name="Stursova M."/>
            <person name="Weitz H."/>
            <person name="Taylor A."/>
            <person name="Grigoriev I.V."/>
            <person name="Nagy L.G."/>
            <person name="Martin F."/>
            <person name="Kauserud H."/>
        </authorList>
    </citation>
    <scope>NUCLEOTIDE SEQUENCE</scope>
    <source>
        <strain evidence="3">CBHHK002</strain>
    </source>
</reference>
<evidence type="ECO:0000313" key="3">
    <source>
        <dbReference type="EMBL" id="KAJ7348054.1"/>
    </source>
</evidence>
<feature type="domain" description="DUF6535" evidence="2">
    <location>
        <begin position="59"/>
        <end position="106"/>
    </location>
</feature>
<keyword evidence="1" id="KW-0472">Membrane</keyword>
<feature type="transmembrane region" description="Helical" evidence="1">
    <location>
        <begin position="114"/>
        <end position="138"/>
    </location>
</feature>
<organism evidence="3 4">
    <name type="scientific">Mycena albidolilacea</name>
    <dbReference type="NCBI Taxonomy" id="1033008"/>
    <lineage>
        <taxon>Eukaryota</taxon>
        <taxon>Fungi</taxon>
        <taxon>Dikarya</taxon>
        <taxon>Basidiomycota</taxon>
        <taxon>Agaricomycotina</taxon>
        <taxon>Agaricomycetes</taxon>
        <taxon>Agaricomycetidae</taxon>
        <taxon>Agaricales</taxon>
        <taxon>Marasmiineae</taxon>
        <taxon>Mycenaceae</taxon>
        <taxon>Mycena</taxon>
    </lineage>
</organism>
<feature type="domain" description="DUF6535" evidence="2">
    <location>
        <begin position="109"/>
        <end position="202"/>
    </location>
</feature>
<accession>A0AAD7A2C6</accession>
<feature type="transmembrane region" description="Helical" evidence="1">
    <location>
        <begin position="176"/>
        <end position="200"/>
    </location>
</feature>
<dbReference type="EMBL" id="JARIHO010000018">
    <property type="protein sequence ID" value="KAJ7348054.1"/>
    <property type="molecule type" value="Genomic_DNA"/>
</dbReference>
<evidence type="ECO:0000313" key="4">
    <source>
        <dbReference type="Proteomes" id="UP001218218"/>
    </source>
</evidence>
<keyword evidence="1" id="KW-1133">Transmembrane helix</keyword>
<gene>
    <name evidence="3" type="ORF">DFH08DRAFT_936725</name>
</gene>
<protein>
    <recommendedName>
        <fullName evidence="2">DUF6535 domain-containing protein</fullName>
    </recommendedName>
</protein>
<comment type="caution">
    <text evidence="3">The sequence shown here is derived from an EMBL/GenBank/DDBJ whole genome shotgun (WGS) entry which is preliminary data.</text>
</comment>
<evidence type="ECO:0000259" key="2">
    <source>
        <dbReference type="Pfam" id="PF20153"/>
    </source>
</evidence>
<dbReference type="InterPro" id="IPR045338">
    <property type="entry name" value="DUF6535"/>
</dbReference>
<sequence length="984" mass="110908">MSTTSDSTILSDNDRLIAVLQMCFHELMQKQEDQGERISRALEALKPPVRASDKKTAFWDSYLKLADEHDKEFQQKYSTDLDTALIFAGLFSAVGSAFIIQIQPQLMLSHPPKIVVVVQSMLYISLFTTLLAALLAVLGKQWIMSYQAAGSRGTIEQRGLERQRKLDGLVKWKFDALLQIFPLLLQLALLLFATSLSIYLWTVNHSIAIIVMVLTSLGVAAYLFLLLSATLFPDCPFQTPLAPFLVQVISPCLHALRPIFFELQRTIWTFRSSLSRFKSVGIHHLPHFVSNVLPSTHLRPTPPDPYTGQEFTPASPEVPAVLWVLGTSTDPILISTAAETAIDLQWPLDLDIKSTETVMTRLAEIVHSCFDFRLGGPKVRDNMSQLAIACGRLYCSLRLLTRATSIHLDSPLQHRLLLDIYIQTEFDIDDAELENVLHILKESPHLINDGEIFSPSIKWALHIIPSLKSISLQEKVVHLLDHIQEDMPSLDLASFANYLCCLNSLFAPTDPRLMVQMDKTDFRGILMTQLFDAFLDSLLVVDTSVIVRIIDTTAQLTRKMVGPTRKNFHDDCALVREISRFCNTFPRVEGWLDVVVSAAKLFRVDDATDLQEIHSLAAPSILTPSTEDQAADVRWIYTALEHVQQSWQNTKAHAEDFQDWDNKTADDIGSLLKILACSGILPTSPSAKSLGIILCALSVSGTNLAFTAFLILKQGQVWFLDPNLQATMHRSSMLAQLGRIVLDCKQSFPSSEFLRVVRPYIKLMKNLSVRPEWKGLLPITELPTWMTIFSDDVFLGRIKALTSVIRNIWVPKLGEDHQFSYESEECLAFALTALSNVWNIYDFRSTSEEQFLSLVRCTIATTLYSENRWNQQEVTYYSTPGLPPYLMAIFSSRLSKSLLLAAVNARNANYVSTASQDESVCDLYQMAELLEALAKRLRTEFAPGLPKVQVKGRDRDVWWDLRRDLESGINAFEKLFVCRTRSLG</sequence>
<name>A0AAD7A2C6_9AGAR</name>
<keyword evidence="1" id="KW-0812">Transmembrane</keyword>
<feature type="transmembrane region" description="Helical" evidence="1">
    <location>
        <begin position="84"/>
        <end position="102"/>
    </location>
</feature>
<dbReference type="Pfam" id="PF20153">
    <property type="entry name" value="DUF6535"/>
    <property type="match status" value="2"/>
</dbReference>
<dbReference type="AlphaFoldDB" id="A0AAD7A2C6"/>
<dbReference type="Proteomes" id="UP001218218">
    <property type="component" value="Unassembled WGS sequence"/>
</dbReference>
<evidence type="ECO:0000256" key="1">
    <source>
        <dbReference type="SAM" id="Phobius"/>
    </source>
</evidence>
<feature type="transmembrane region" description="Helical" evidence="1">
    <location>
        <begin position="207"/>
        <end position="232"/>
    </location>
</feature>
<keyword evidence="4" id="KW-1185">Reference proteome</keyword>
<proteinExistence type="predicted"/>